<accession>A0A2P2R189</accession>
<dbReference type="EMBL" id="GGEC01092496">
    <property type="protein sequence ID" value="MBX72980.1"/>
    <property type="molecule type" value="Transcribed_RNA"/>
</dbReference>
<sequence length="52" mass="6066">MDFLNYAIYSTGKDAIVTRSYVTYAHECNQYSSAVYPPTEYKRVHRSIRVSI</sequence>
<reference evidence="1" key="1">
    <citation type="submission" date="2018-02" db="EMBL/GenBank/DDBJ databases">
        <title>Rhizophora mucronata_Transcriptome.</title>
        <authorList>
            <person name="Meera S.P."/>
            <person name="Sreeshan A."/>
            <person name="Augustine A."/>
        </authorList>
    </citation>
    <scope>NUCLEOTIDE SEQUENCE</scope>
    <source>
        <tissue evidence="1">Leaf</tissue>
    </source>
</reference>
<name>A0A2P2R189_RHIMU</name>
<evidence type="ECO:0000313" key="1">
    <source>
        <dbReference type="EMBL" id="MBX72980.1"/>
    </source>
</evidence>
<organism evidence="1">
    <name type="scientific">Rhizophora mucronata</name>
    <name type="common">Asiatic mangrove</name>
    <dbReference type="NCBI Taxonomy" id="61149"/>
    <lineage>
        <taxon>Eukaryota</taxon>
        <taxon>Viridiplantae</taxon>
        <taxon>Streptophyta</taxon>
        <taxon>Embryophyta</taxon>
        <taxon>Tracheophyta</taxon>
        <taxon>Spermatophyta</taxon>
        <taxon>Magnoliopsida</taxon>
        <taxon>eudicotyledons</taxon>
        <taxon>Gunneridae</taxon>
        <taxon>Pentapetalae</taxon>
        <taxon>rosids</taxon>
        <taxon>fabids</taxon>
        <taxon>Malpighiales</taxon>
        <taxon>Rhizophoraceae</taxon>
        <taxon>Rhizophora</taxon>
    </lineage>
</organism>
<protein>
    <submittedName>
        <fullName evidence="1">Uncharacterized protein</fullName>
    </submittedName>
</protein>
<dbReference type="AlphaFoldDB" id="A0A2P2R189"/>
<proteinExistence type="predicted"/>